<evidence type="ECO:0000313" key="2">
    <source>
        <dbReference type="Proteomes" id="UP001162001"/>
    </source>
</evidence>
<accession>A0A7D3R237</accession>
<reference evidence="1 2" key="1">
    <citation type="submission" date="2020-04" db="EMBL/GenBank/DDBJ databases">
        <title>Advantages and limits of metagenomic assembly and binning of a giant virus.</title>
        <authorList>
            <person name="Schulz F."/>
            <person name="Andreani J."/>
            <person name="Francis R."/>
            <person name="Boudjemaa H."/>
            <person name="Bou Khalil J.Y."/>
            <person name="Lee J."/>
            <person name="La Scola B."/>
            <person name="Woyke T."/>
        </authorList>
    </citation>
    <scope>NUCLEOTIDE SEQUENCE [LARGE SCALE GENOMIC DNA]</scope>
    <source>
        <strain evidence="1 2">FV1/VV64</strain>
    </source>
</reference>
<keyword evidence="2" id="KW-1185">Reference proteome</keyword>
<organism evidence="1 2">
    <name type="scientific">Fadolivirus FV1/VV64</name>
    <dbReference type="NCBI Taxonomy" id="3070911"/>
    <lineage>
        <taxon>Viruses</taxon>
        <taxon>Varidnaviria</taxon>
        <taxon>Bamfordvirae</taxon>
        <taxon>Nucleocytoviricota</taxon>
        <taxon>Megaviricetes</taxon>
        <taxon>Imitervirales</taxon>
        <taxon>Mimiviridae</taxon>
        <taxon>Klosneuvirinae</taxon>
        <taxon>Fadolivirus</taxon>
        <taxon>Fadolivirus algeromassiliense</taxon>
    </lineage>
</organism>
<dbReference type="Proteomes" id="UP001162001">
    <property type="component" value="Segment"/>
</dbReference>
<dbReference type="Gene3D" id="1.20.120.1250">
    <property type="entry name" value="Sulfhydryl oxidase R596, ORFan domain"/>
    <property type="match status" value="1"/>
</dbReference>
<name>A0A7D3R237_9VIRU</name>
<dbReference type="EMBL" id="MT418680">
    <property type="protein sequence ID" value="QKF94801.1"/>
    <property type="molecule type" value="Genomic_DNA"/>
</dbReference>
<sequence length="305" mass="35818">MYRKIVILTNINDINKFNHLNDILNDNIIKNELNDRNVIIDVKKSLNDTIQLYGYDKKLKYQSNTIQYDEFIKIFDLIDMMPMRQQELKLKLKQIDGGNMKLYSDDNPLTTLKGTGFKDKKKALQTLKLIRSRSLIYQKAVVNTMYYRAKHHPNKTQDMIEAMNIFKKWLNDNKTITTKYKYLDLDIVKKYEKLADHYDISHVARGLKKPTKTDTGFLVIYKKCKGHKNKLPFIPVFKNKPNGMDYDVYREKFINSRLGQIKHGGIELYTKQGLPTKQHVILIMHAYSPDPNGIRDKVNLLKGLK</sequence>
<protein>
    <submittedName>
        <fullName evidence="1">Uncharacterized protein</fullName>
    </submittedName>
</protein>
<evidence type="ECO:0000313" key="1">
    <source>
        <dbReference type="EMBL" id="QKF94801.1"/>
    </source>
</evidence>
<gene>
    <name evidence="1" type="ORF">Fadolivirus_1_1343</name>
</gene>
<proteinExistence type="predicted"/>